<dbReference type="Proteomes" id="UP001331761">
    <property type="component" value="Unassembled WGS sequence"/>
</dbReference>
<comment type="caution">
    <text evidence="2">The sequence shown here is derived from an EMBL/GenBank/DDBJ whole genome shotgun (WGS) entry which is preliminary data.</text>
</comment>
<dbReference type="SUPFAM" id="SSF53335">
    <property type="entry name" value="S-adenosyl-L-methionine-dependent methyltransferases"/>
    <property type="match status" value="1"/>
</dbReference>
<feature type="chain" id="PRO_5042967501" description="PABS domain-containing protein" evidence="1">
    <location>
        <begin position="23"/>
        <end position="479"/>
    </location>
</feature>
<dbReference type="InterPro" id="IPR001045">
    <property type="entry name" value="Spermi_synthase"/>
</dbReference>
<evidence type="ECO:0008006" key="4">
    <source>
        <dbReference type="Google" id="ProtNLM"/>
    </source>
</evidence>
<sequence length="479" mass="54178">MLTRSVWLCTIAVTNLLILVYGSDSYKHASSSFACSNHHYGHSKYNKLVNQFTRIYGYERVLEESICLSEGQCIRLSDYVDDNEGFVRVLKTDFLLISAMHLKIPEKEMFTSGAIEIKKDVKAQVLVIGLGAGFINSYLHHTYPEMQITVVEIDAKMLEVAKKWFDLVLDNRHTVTIMDGIDFLKQALSKGIRYNAILIDACTLKDNVATNCPVKVFYEKENLDILSKLITNKARTLRLVVVKIAIILIQMRRKILIHLCALHLAVRQSPGNQCDYRTPPMAWPIQAGIPRFLTAFNLSAHLANSSSRYAEATSAGKLAVKATSSCISTARRMVRLSFSKSQRMPSRLAPDGLMARSREAVRELTYVELQRNSLSELECELLTLQINQRQLCGTGDFRGGMTTKRDKRVVIVNVLNIHGRPYTAAKKVETAFEEVFKQCTAHISEFSPLNTILTCSHFERSENLLRKYMKFANYTISVS</sequence>
<dbReference type="EMBL" id="WIXE01020693">
    <property type="protein sequence ID" value="KAK5969024.1"/>
    <property type="molecule type" value="Genomic_DNA"/>
</dbReference>
<dbReference type="GO" id="GO:0004766">
    <property type="term" value="F:spermidine synthase activity"/>
    <property type="evidence" value="ECO:0007669"/>
    <property type="project" value="TreeGrafter"/>
</dbReference>
<dbReference type="GO" id="GO:0005829">
    <property type="term" value="C:cytosol"/>
    <property type="evidence" value="ECO:0007669"/>
    <property type="project" value="TreeGrafter"/>
</dbReference>
<feature type="signal peptide" evidence="1">
    <location>
        <begin position="1"/>
        <end position="22"/>
    </location>
</feature>
<dbReference type="Pfam" id="PF01564">
    <property type="entry name" value="Spermine_synth"/>
    <property type="match status" value="1"/>
</dbReference>
<evidence type="ECO:0000313" key="3">
    <source>
        <dbReference type="Proteomes" id="UP001331761"/>
    </source>
</evidence>
<proteinExistence type="predicted"/>
<keyword evidence="3" id="KW-1185">Reference proteome</keyword>
<accession>A0AAN8F4A1</accession>
<dbReference type="PANTHER" id="PTHR11558:SF11">
    <property type="entry name" value="SPERMIDINE SYNTHASE"/>
    <property type="match status" value="1"/>
</dbReference>
<name>A0AAN8F4A1_TRICO</name>
<dbReference type="InterPro" id="IPR029063">
    <property type="entry name" value="SAM-dependent_MTases_sf"/>
</dbReference>
<organism evidence="2 3">
    <name type="scientific">Trichostrongylus colubriformis</name>
    <name type="common">Black scour worm</name>
    <dbReference type="NCBI Taxonomy" id="6319"/>
    <lineage>
        <taxon>Eukaryota</taxon>
        <taxon>Metazoa</taxon>
        <taxon>Ecdysozoa</taxon>
        <taxon>Nematoda</taxon>
        <taxon>Chromadorea</taxon>
        <taxon>Rhabditida</taxon>
        <taxon>Rhabditina</taxon>
        <taxon>Rhabditomorpha</taxon>
        <taxon>Strongyloidea</taxon>
        <taxon>Trichostrongylidae</taxon>
        <taxon>Trichostrongylus</taxon>
    </lineage>
</organism>
<gene>
    <name evidence="2" type="ORF">GCK32_004854</name>
</gene>
<protein>
    <recommendedName>
        <fullName evidence="4">PABS domain-containing protein</fullName>
    </recommendedName>
</protein>
<evidence type="ECO:0000313" key="2">
    <source>
        <dbReference type="EMBL" id="KAK5969024.1"/>
    </source>
</evidence>
<keyword evidence="1" id="KW-0732">Signal</keyword>
<dbReference type="Gene3D" id="3.40.50.150">
    <property type="entry name" value="Vaccinia Virus protein VP39"/>
    <property type="match status" value="1"/>
</dbReference>
<dbReference type="PANTHER" id="PTHR11558">
    <property type="entry name" value="SPERMIDINE/SPERMINE SYNTHASE"/>
    <property type="match status" value="1"/>
</dbReference>
<dbReference type="GO" id="GO:0008295">
    <property type="term" value="P:spermidine biosynthetic process"/>
    <property type="evidence" value="ECO:0007669"/>
    <property type="project" value="TreeGrafter"/>
</dbReference>
<reference evidence="2 3" key="1">
    <citation type="submission" date="2019-10" db="EMBL/GenBank/DDBJ databases">
        <title>Assembly and Annotation for the nematode Trichostrongylus colubriformis.</title>
        <authorList>
            <person name="Martin J."/>
        </authorList>
    </citation>
    <scope>NUCLEOTIDE SEQUENCE [LARGE SCALE GENOMIC DNA]</scope>
    <source>
        <strain evidence="2">G859</strain>
        <tissue evidence="2">Whole worm</tissue>
    </source>
</reference>
<evidence type="ECO:0000256" key="1">
    <source>
        <dbReference type="SAM" id="SignalP"/>
    </source>
</evidence>
<dbReference type="AlphaFoldDB" id="A0AAN8F4A1"/>